<dbReference type="InterPro" id="IPR024528">
    <property type="entry name" value="ThrE_2"/>
</dbReference>
<feature type="transmembrane region" description="Helical" evidence="7">
    <location>
        <begin position="235"/>
        <end position="255"/>
    </location>
</feature>
<evidence type="ECO:0000259" key="9">
    <source>
        <dbReference type="Pfam" id="PF12821"/>
    </source>
</evidence>
<dbReference type="PANTHER" id="PTHR34390:SF2">
    <property type="entry name" value="SUCCINATE TRANSPORTER SUBUNIT YJJP-RELATED"/>
    <property type="match status" value="1"/>
</dbReference>
<organism evidence="10 11">
    <name type="scientific">Silvibacterium bohemicum</name>
    <dbReference type="NCBI Taxonomy" id="1577686"/>
    <lineage>
        <taxon>Bacteria</taxon>
        <taxon>Pseudomonadati</taxon>
        <taxon>Acidobacteriota</taxon>
        <taxon>Terriglobia</taxon>
        <taxon>Terriglobales</taxon>
        <taxon>Acidobacteriaceae</taxon>
        <taxon>Silvibacterium</taxon>
    </lineage>
</organism>
<proteinExistence type="inferred from homology"/>
<keyword evidence="11" id="KW-1185">Reference proteome</keyword>
<evidence type="ECO:0000256" key="1">
    <source>
        <dbReference type="ARBA" id="ARBA00004651"/>
    </source>
</evidence>
<dbReference type="InterPro" id="IPR010619">
    <property type="entry name" value="ThrE-like_N"/>
</dbReference>
<evidence type="ECO:0000313" key="11">
    <source>
        <dbReference type="Proteomes" id="UP000538666"/>
    </source>
</evidence>
<protein>
    <submittedName>
        <fullName evidence="10">Uncharacterized membrane protein YjjP (DUF1212 family)</fullName>
    </submittedName>
</protein>
<feature type="transmembrane region" description="Helical" evidence="7">
    <location>
        <begin position="316"/>
        <end position="337"/>
    </location>
</feature>
<dbReference type="PANTHER" id="PTHR34390">
    <property type="entry name" value="UPF0442 PROTEIN YJJB-RELATED"/>
    <property type="match status" value="1"/>
</dbReference>
<evidence type="ECO:0000256" key="4">
    <source>
        <dbReference type="ARBA" id="ARBA00022989"/>
    </source>
</evidence>
<comment type="caution">
    <text evidence="10">The sequence shown here is derived from an EMBL/GenBank/DDBJ whole genome shotgun (WGS) entry which is preliminary data.</text>
</comment>
<dbReference type="Pfam" id="PF06738">
    <property type="entry name" value="ThrE"/>
    <property type="match status" value="1"/>
</dbReference>
<keyword evidence="5 7" id="KW-0472">Membrane</keyword>
<feature type="transmembrane region" description="Helical" evidence="7">
    <location>
        <begin position="119"/>
        <end position="139"/>
    </location>
</feature>
<evidence type="ECO:0000256" key="6">
    <source>
        <dbReference type="ARBA" id="ARBA00034125"/>
    </source>
</evidence>
<dbReference type="OrthoDB" id="9124364at2"/>
<evidence type="ECO:0000256" key="7">
    <source>
        <dbReference type="SAM" id="Phobius"/>
    </source>
</evidence>
<feature type="domain" description="Threonine/Serine exporter ThrE" evidence="9">
    <location>
        <begin position="275"/>
        <end position="410"/>
    </location>
</feature>
<comment type="subcellular location">
    <subcellularLocation>
        <location evidence="1">Cell membrane</location>
        <topology evidence="1">Multi-pass membrane protein</topology>
    </subcellularLocation>
</comment>
<dbReference type="Proteomes" id="UP000538666">
    <property type="component" value="Unassembled WGS sequence"/>
</dbReference>
<evidence type="ECO:0000259" key="8">
    <source>
        <dbReference type="Pfam" id="PF06738"/>
    </source>
</evidence>
<gene>
    <name evidence="10" type="ORF">HNQ77_004746</name>
</gene>
<feature type="transmembrane region" description="Helical" evidence="7">
    <location>
        <begin position="145"/>
        <end position="161"/>
    </location>
</feature>
<feature type="transmembrane region" description="Helical" evidence="7">
    <location>
        <begin position="389"/>
        <end position="412"/>
    </location>
</feature>
<evidence type="ECO:0000313" key="10">
    <source>
        <dbReference type="EMBL" id="MBB6146765.1"/>
    </source>
</evidence>
<accession>A0A841K1A2</accession>
<feature type="transmembrane region" description="Helical" evidence="7">
    <location>
        <begin position="349"/>
        <end position="368"/>
    </location>
</feature>
<dbReference type="Pfam" id="PF12821">
    <property type="entry name" value="ThrE_2"/>
    <property type="match status" value="1"/>
</dbReference>
<feature type="transmembrane region" description="Helical" evidence="7">
    <location>
        <begin position="275"/>
        <end position="304"/>
    </location>
</feature>
<feature type="transmembrane region" description="Helical" evidence="7">
    <location>
        <begin position="173"/>
        <end position="194"/>
    </location>
</feature>
<feature type="transmembrane region" description="Helical" evidence="7">
    <location>
        <begin position="200"/>
        <end position="223"/>
    </location>
</feature>
<comment type="similarity">
    <text evidence="6">Belongs to the ThrE exporter (TC 2.A.79) family.</text>
</comment>
<evidence type="ECO:0000256" key="2">
    <source>
        <dbReference type="ARBA" id="ARBA00022475"/>
    </source>
</evidence>
<dbReference type="EMBL" id="JACHEK010000011">
    <property type="protein sequence ID" value="MBB6146765.1"/>
    <property type="molecule type" value="Genomic_DNA"/>
</dbReference>
<dbReference type="InterPro" id="IPR050539">
    <property type="entry name" value="ThrE_Dicarb/AminoAcid_Exp"/>
</dbReference>
<reference evidence="10 11" key="1">
    <citation type="submission" date="2020-08" db="EMBL/GenBank/DDBJ databases">
        <title>Genomic Encyclopedia of Type Strains, Phase IV (KMG-IV): sequencing the most valuable type-strain genomes for metagenomic binning, comparative biology and taxonomic classification.</title>
        <authorList>
            <person name="Goeker M."/>
        </authorList>
    </citation>
    <scope>NUCLEOTIDE SEQUENCE [LARGE SCALE GENOMIC DNA]</scope>
    <source>
        <strain evidence="10 11">DSM 103733</strain>
    </source>
</reference>
<keyword evidence="2" id="KW-1003">Cell membrane</keyword>
<dbReference type="GO" id="GO:0015744">
    <property type="term" value="P:succinate transport"/>
    <property type="evidence" value="ECO:0007669"/>
    <property type="project" value="TreeGrafter"/>
</dbReference>
<sequence>MSASAANAIRAAEAGELSLMIAALLLVNGAETRQIYKSLTDAGSALGYEVNIIITLETLIVHTEVDGVAAIRIGHHLPAPIVNMTLIDCVNQAIETIKNDPSEWRSVICRLEKLQNIKALYSANVIAVGIGMSAASLSHIFGGDWYIFSIVFIAATVGTLVRQRFVQLGLNGLVVPFLAALSSGIVGGIGIHIHHSYNDYLSLVAPAMLLVPGVPLINGIRDALGNNIHLAESRLTFFTCVTGSIALGLFVATWITGVRIPVVGSMTLLPLLEDALFTAITTVGFVFLFNVGYRVAWGCIICGLCGHTLRNALMHVGLDMVCATLVASSVSGTMAQLFARQYATPASTFAFPAVLAMVPGVFAFRFVIGFLQITHLQGHASAELQAETLAALGTTALLALAISVGLAIPLFFSVKPHPHGFRPIFSPQAKCHGRSVDAA</sequence>
<evidence type="ECO:0000256" key="3">
    <source>
        <dbReference type="ARBA" id="ARBA00022692"/>
    </source>
</evidence>
<evidence type="ECO:0000256" key="5">
    <source>
        <dbReference type="ARBA" id="ARBA00023136"/>
    </source>
</evidence>
<name>A0A841K1A2_9BACT</name>
<dbReference type="GO" id="GO:0022857">
    <property type="term" value="F:transmembrane transporter activity"/>
    <property type="evidence" value="ECO:0007669"/>
    <property type="project" value="InterPro"/>
</dbReference>
<dbReference type="AlphaFoldDB" id="A0A841K1A2"/>
<feature type="domain" description="Threonine/serine exporter-like N-terminal" evidence="8">
    <location>
        <begin position="18"/>
        <end position="253"/>
    </location>
</feature>
<dbReference type="RefSeq" id="WP_050061357.1">
    <property type="nucleotide sequence ID" value="NZ_JACHEK010000011.1"/>
</dbReference>
<keyword evidence="4 7" id="KW-1133">Transmembrane helix</keyword>
<keyword evidence="3 7" id="KW-0812">Transmembrane</keyword>
<dbReference type="GO" id="GO:0005886">
    <property type="term" value="C:plasma membrane"/>
    <property type="evidence" value="ECO:0007669"/>
    <property type="project" value="UniProtKB-SubCell"/>
</dbReference>